<dbReference type="OrthoDB" id="7903015at2"/>
<evidence type="ECO:0008006" key="3">
    <source>
        <dbReference type="Google" id="ProtNLM"/>
    </source>
</evidence>
<dbReference type="Proteomes" id="UP000321805">
    <property type="component" value="Chromosome"/>
</dbReference>
<dbReference type="EMBL" id="CP042430">
    <property type="protein sequence ID" value="QEC50527.1"/>
    <property type="molecule type" value="Genomic_DNA"/>
</dbReference>
<reference evidence="1 2" key="1">
    <citation type="journal article" date="2018" name="J. Microbiol.">
        <title>Baekduia soli gen. nov., sp. nov., a novel bacterium isolated from the soil of Baekdu Mountain and proposal of a novel family name, Baekduiaceae fam. nov.</title>
        <authorList>
            <person name="An D.S."/>
            <person name="Siddiqi M.Z."/>
            <person name="Kim K.H."/>
            <person name="Yu H.S."/>
            <person name="Im W.T."/>
        </authorList>
    </citation>
    <scope>NUCLEOTIDE SEQUENCE [LARGE SCALE GENOMIC DNA]</scope>
    <source>
        <strain evidence="1 2">BR7-21</strain>
    </source>
</reference>
<protein>
    <recommendedName>
        <fullName evidence="3">LLM class flavin-dependent oxidoreductase</fullName>
    </recommendedName>
</protein>
<sequence length="82" mass="9066">MTATAVAPYTLMGPARDCVGQLRRLHEEQGVDYVVFCCRLSTGPSMEATAEQIRRFGEEVVAPIHARYPAPDHPAIPPACRW</sequence>
<organism evidence="1 2">
    <name type="scientific">Baekduia soli</name>
    <dbReference type="NCBI Taxonomy" id="496014"/>
    <lineage>
        <taxon>Bacteria</taxon>
        <taxon>Bacillati</taxon>
        <taxon>Actinomycetota</taxon>
        <taxon>Thermoleophilia</taxon>
        <taxon>Solirubrobacterales</taxon>
        <taxon>Baekduiaceae</taxon>
        <taxon>Baekduia</taxon>
    </lineage>
</organism>
<accession>A0A5B8UC10</accession>
<evidence type="ECO:0000313" key="2">
    <source>
        <dbReference type="Proteomes" id="UP000321805"/>
    </source>
</evidence>
<dbReference type="GO" id="GO:0016705">
    <property type="term" value="F:oxidoreductase activity, acting on paired donors, with incorporation or reduction of molecular oxygen"/>
    <property type="evidence" value="ECO:0007669"/>
    <property type="project" value="InterPro"/>
</dbReference>
<dbReference type="InterPro" id="IPR036661">
    <property type="entry name" value="Luciferase-like_sf"/>
</dbReference>
<evidence type="ECO:0000313" key="1">
    <source>
        <dbReference type="EMBL" id="QEC50527.1"/>
    </source>
</evidence>
<proteinExistence type="predicted"/>
<dbReference type="AlphaFoldDB" id="A0A5B8UC10"/>
<dbReference type="SUPFAM" id="SSF51679">
    <property type="entry name" value="Bacterial luciferase-like"/>
    <property type="match status" value="1"/>
</dbReference>
<dbReference type="KEGG" id="bsol:FSW04_25050"/>
<dbReference type="Gene3D" id="3.20.20.30">
    <property type="entry name" value="Luciferase-like domain"/>
    <property type="match status" value="1"/>
</dbReference>
<name>A0A5B8UC10_9ACTN</name>
<gene>
    <name evidence="1" type="ORF">FSW04_25050</name>
</gene>
<keyword evidence="2" id="KW-1185">Reference proteome</keyword>